<organism evidence="1 2">
    <name type="scientific">Terrabacter aeriphilus</name>
    <dbReference type="NCBI Taxonomy" id="515662"/>
    <lineage>
        <taxon>Bacteria</taxon>
        <taxon>Bacillati</taxon>
        <taxon>Actinomycetota</taxon>
        <taxon>Actinomycetes</taxon>
        <taxon>Micrococcales</taxon>
        <taxon>Intrasporangiaceae</taxon>
        <taxon>Terrabacter</taxon>
    </lineage>
</organism>
<name>A0ABP9J8Q5_9MICO</name>
<dbReference type="EMBL" id="BAABIW010000010">
    <property type="protein sequence ID" value="GAA5023700.1"/>
    <property type="molecule type" value="Genomic_DNA"/>
</dbReference>
<sequence>MVSAVPSAATPAVGDGDVRAIAKVGSTMVIGGNFTTVNGVARSRLAAFSASTGALTGLSLAVNGEVSSVVPGPTATTAYIGGAFTTVGGVARRNVALVDLSTNTVVPGFTAPAFSSFGRVKDMVRVGSRLVVVGDFSTVGGQAHAGIAALSATTGAVDQTYLRVQFAGHHNNSGTGAQGAVGPWNLDVSPAGDRLVVIGNFRTADGLPRDQVALITLGAAAAVVTPDWNTLRYNPLCFSNSFDSYVRGVSFSPGGSYFVIGATGGGVRDTLCDAAARFETYAVGADLQPTWVAETGGDTMWAVEITEAAVFVGGHQRWGNNPYGRDFAGPGAVPRPGLVALDPVSGRPLQWNPGRNPPGKAVYAILATSEGLWLGSNTDYVGNFTYVRKKIVLFPYAGGSTLASTTVGTLPGTVLLGGSVAGATSDALSSVGLTSTGVSSQPVPVGNGGVAWSGTRGAFMVGSKVFYAKTDGYLYSRPLVQGVWGAETRIDPYHDPRWATVDNHLNGTFDGNLPTLYGQLPNLSGMFYTGGRLFYTITGDPTLRWRWFSPDSGIVDERVFTVPSSVDFRSSRGLLVAGANLYYTSTVDSSLYRVGWNGATVTGVPVRISGPTVDRVSWAARSLFLLAG</sequence>
<evidence type="ECO:0000313" key="2">
    <source>
        <dbReference type="Proteomes" id="UP001500427"/>
    </source>
</evidence>
<dbReference type="Proteomes" id="UP001500427">
    <property type="component" value="Unassembled WGS sequence"/>
</dbReference>
<gene>
    <name evidence="1" type="ORF">GCM10023258_15260</name>
</gene>
<reference evidence="2" key="1">
    <citation type="journal article" date="2019" name="Int. J. Syst. Evol. Microbiol.">
        <title>The Global Catalogue of Microorganisms (GCM) 10K type strain sequencing project: providing services to taxonomists for standard genome sequencing and annotation.</title>
        <authorList>
            <consortium name="The Broad Institute Genomics Platform"/>
            <consortium name="The Broad Institute Genome Sequencing Center for Infectious Disease"/>
            <person name="Wu L."/>
            <person name="Ma J."/>
        </authorList>
    </citation>
    <scope>NUCLEOTIDE SEQUENCE [LARGE SCALE GENOMIC DNA]</scope>
    <source>
        <strain evidence="2">JCM 17687</strain>
    </source>
</reference>
<accession>A0ABP9J8Q5</accession>
<comment type="caution">
    <text evidence="1">The sequence shown here is derived from an EMBL/GenBank/DDBJ whole genome shotgun (WGS) entry which is preliminary data.</text>
</comment>
<protein>
    <submittedName>
        <fullName evidence="1">Uncharacterized protein</fullName>
    </submittedName>
</protein>
<proteinExistence type="predicted"/>
<dbReference type="InterPro" id="IPR011044">
    <property type="entry name" value="Quino_amine_DH_bsu"/>
</dbReference>
<evidence type="ECO:0000313" key="1">
    <source>
        <dbReference type="EMBL" id="GAA5023700.1"/>
    </source>
</evidence>
<keyword evidence="2" id="KW-1185">Reference proteome</keyword>
<dbReference type="SUPFAM" id="SSF50969">
    <property type="entry name" value="YVTN repeat-like/Quinoprotein amine dehydrogenase"/>
    <property type="match status" value="1"/>
</dbReference>